<reference evidence="2" key="1">
    <citation type="journal article" date="2022" name="Mol. Ecol. Resour.">
        <title>The genomes of chicory, endive, great burdock and yacon provide insights into Asteraceae palaeo-polyploidization history and plant inulin production.</title>
        <authorList>
            <person name="Fan W."/>
            <person name="Wang S."/>
            <person name="Wang H."/>
            <person name="Wang A."/>
            <person name="Jiang F."/>
            <person name="Liu H."/>
            <person name="Zhao H."/>
            <person name="Xu D."/>
            <person name="Zhang Y."/>
        </authorList>
    </citation>
    <scope>NUCLEOTIDE SEQUENCE [LARGE SCALE GENOMIC DNA]</scope>
    <source>
        <strain evidence="2">cv. Yunnan</strain>
    </source>
</reference>
<accession>A0ACB9HSR3</accession>
<dbReference type="Proteomes" id="UP001056120">
    <property type="component" value="Linkage Group LG11"/>
</dbReference>
<gene>
    <name evidence="1" type="ORF">L1987_34121</name>
</gene>
<reference evidence="1 2" key="2">
    <citation type="journal article" date="2022" name="Mol. Ecol. Resour.">
        <title>The genomes of chicory, endive, great burdock and yacon provide insights into Asteraceae paleo-polyploidization history and plant inulin production.</title>
        <authorList>
            <person name="Fan W."/>
            <person name="Wang S."/>
            <person name="Wang H."/>
            <person name="Wang A."/>
            <person name="Jiang F."/>
            <person name="Liu H."/>
            <person name="Zhao H."/>
            <person name="Xu D."/>
            <person name="Zhang Y."/>
        </authorList>
    </citation>
    <scope>NUCLEOTIDE SEQUENCE [LARGE SCALE GENOMIC DNA]</scope>
    <source>
        <strain evidence="2">cv. Yunnan</strain>
        <tissue evidence="1">Leaves</tissue>
    </source>
</reference>
<dbReference type="EMBL" id="CM042028">
    <property type="protein sequence ID" value="KAI3798839.1"/>
    <property type="molecule type" value="Genomic_DNA"/>
</dbReference>
<protein>
    <submittedName>
        <fullName evidence="1">Uncharacterized protein</fullName>
    </submittedName>
</protein>
<keyword evidence="2" id="KW-1185">Reference proteome</keyword>
<sequence>MRRLSTDRLHFSILHDFLLILKFWHHLVGTRGMSMAATSLRSFLSETCSQDISEALIHCSHIISANYIHYSTPVSTCVSTDVQYVSTDAIVVANAISYATSLSIVSTPVRKRKKVIFNDGEEDVSHNVNLYKPCDTQAKKQEDTSEDVELAKKFQAECDAEMEELERLETFSVDDDTLHIEMRNEHITWLINSGAYLEKQIANWTLDKLSDEVENRLKAMNDERPSEVDEKVKEIKSRPNPEKKKYPKTLTS</sequence>
<proteinExistence type="predicted"/>
<evidence type="ECO:0000313" key="1">
    <source>
        <dbReference type="EMBL" id="KAI3798839.1"/>
    </source>
</evidence>
<evidence type="ECO:0000313" key="2">
    <source>
        <dbReference type="Proteomes" id="UP001056120"/>
    </source>
</evidence>
<comment type="caution">
    <text evidence="1">The sequence shown here is derived from an EMBL/GenBank/DDBJ whole genome shotgun (WGS) entry which is preliminary data.</text>
</comment>
<name>A0ACB9HSR3_9ASTR</name>
<organism evidence="1 2">
    <name type="scientific">Smallanthus sonchifolius</name>
    <dbReference type="NCBI Taxonomy" id="185202"/>
    <lineage>
        <taxon>Eukaryota</taxon>
        <taxon>Viridiplantae</taxon>
        <taxon>Streptophyta</taxon>
        <taxon>Embryophyta</taxon>
        <taxon>Tracheophyta</taxon>
        <taxon>Spermatophyta</taxon>
        <taxon>Magnoliopsida</taxon>
        <taxon>eudicotyledons</taxon>
        <taxon>Gunneridae</taxon>
        <taxon>Pentapetalae</taxon>
        <taxon>asterids</taxon>
        <taxon>campanulids</taxon>
        <taxon>Asterales</taxon>
        <taxon>Asteraceae</taxon>
        <taxon>Asteroideae</taxon>
        <taxon>Heliantheae alliance</taxon>
        <taxon>Millerieae</taxon>
        <taxon>Smallanthus</taxon>
    </lineage>
</organism>